<dbReference type="EMBL" id="MKZO01000025">
    <property type="protein sequence ID" value="OLS62083.1"/>
    <property type="molecule type" value="Genomic_DNA"/>
</dbReference>
<protein>
    <recommendedName>
        <fullName evidence="4">Glycosyltransferase RgtA/B/C/D-like domain-containing protein</fullName>
    </recommendedName>
</protein>
<accession>A0A1Q9R3V4</accession>
<feature type="transmembrane region" description="Helical" evidence="1">
    <location>
        <begin position="82"/>
        <end position="108"/>
    </location>
</feature>
<feature type="transmembrane region" description="Helical" evidence="1">
    <location>
        <begin position="31"/>
        <end position="46"/>
    </location>
</feature>
<feature type="transmembrane region" description="Helical" evidence="1">
    <location>
        <begin position="53"/>
        <end position="70"/>
    </location>
</feature>
<organism evidence="2 3">
    <name type="scientific">Pseudomonas putida</name>
    <name type="common">Arthrobacter siderocapsulatus</name>
    <dbReference type="NCBI Taxonomy" id="303"/>
    <lineage>
        <taxon>Bacteria</taxon>
        <taxon>Pseudomonadati</taxon>
        <taxon>Pseudomonadota</taxon>
        <taxon>Gammaproteobacteria</taxon>
        <taxon>Pseudomonadales</taxon>
        <taxon>Pseudomonadaceae</taxon>
        <taxon>Pseudomonas</taxon>
    </lineage>
</organism>
<feature type="transmembrane region" description="Helical" evidence="1">
    <location>
        <begin position="219"/>
        <end position="237"/>
    </location>
</feature>
<reference evidence="2 3" key="1">
    <citation type="submission" date="2016-10" db="EMBL/GenBank/DDBJ databases">
        <title>Genome Sequence of Pseudomonas putida GM4FR.</title>
        <authorList>
            <person name="Poehlein A."/>
            <person name="Wemheuer F."/>
            <person name="Hollensteiner J."/>
            <person name="Wemheuer B."/>
        </authorList>
    </citation>
    <scope>NUCLEOTIDE SEQUENCE [LARGE SCALE GENOMIC DNA]</scope>
    <source>
        <strain evidence="2 3">GM4FR</strain>
    </source>
</reference>
<keyword evidence="1" id="KW-0472">Membrane</keyword>
<evidence type="ECO:0000313" key="2">
    <source>
        <dbReference type="EMBL" id="OLS62083.1"/>
    </source>
</evidence>
<evidence type="ECO:0008006" key="4">
    <source>
        <dbReference type="Google" id="ProtNLM"/>
    </source>
</evidence>
<comment type="caution">
    <text evidence="2">The sequence shown here is derived from an EMBL/GenBank/DDBJ whole genome shotgun (WGS) entry which is preliminary data.</text>
</comment>
<proteinExistence type="predicted"/>
<name>A0A1Q9R3V4_PSEPU</name>
<dbReference type="Proteomes" id="UP000186736">
    <property type="component" value="Unassembled WGS sequence"/>
</dbReference>
<keyword evidence="1" id="KW-1133">Transmembrane helix</keyword>
<dbReference type="AlphaFoldDB" id="A0A1Q9R3V4"/>
<feature type="transmembrane region" description="Helical" evidence="1">
    <location>
        <begin position="249"/>
        <end position="265"/>
    </location>
</feature>
<feature type="transmembrane region" description="Helical" evidence="1">
    <location>
        <begin position="185"/>
        <end position="210"/>
    </location>
</feature>
<gene>
    <name evidence="2" type="ORF">PSEMO_29850</name>
</gene>
<evidence type="ECO:0000313" key="3">
    <source>
        <dbReference type="Proteomes" id="UP000186736"/>
    </source>
</evidence>
<evidence type="ECO:0000256" key="1">
    <source>
        <dbReference type="SAM" id="Phobius"/>
    </source>
</evidence>
<keyword evidence="1" id="KW-0812">Transmembrane</keyword>
<feature type="transmembrane region" description="Helical" evidence="1">
    <location>
        <begin position="120"/>
        <end position="140"/>
    </location>
</feature>
<sequence>MMLLGVIAIPLLVGRLALVRGAAADRKVCLLLVLGVSCYPTLFYYTMDIYRDVLMLFVFLVGLALVRSSLESPHQINRWLSALAILILSYVMFLLRGYLGFAFAVSFITFRFVRFSKLPLLVYVLPILVALNVLFALGYLQPLMKYRELFNALQGGSDLGIRFESIYTFIPEFIHSFSGQMLGLFYPNLTAILIFLVESLPFFVALVYLVRNRRFSNRFVDFIFVFFIVYSIIWLLGNDNLGTAARLRMYNYLGVLIAFAIVYQRKKYAECVWAQDRVLSG</sequence>